<sequence length="529" mass="58735">MTSESPNINCLTNVEFLPTSHGRLSVRDALLRAHKHDFDINSSQPGFHFSSQVRLLAGITAVVLRHEVKTPAELLNLGLSEAAVDKALEELSAGAYLHDAQFPFMQRPAVNTSDPKDKATYVGPGTHPVKKLSPAMPPNESEDFANLLTASQERLSLEDAVMWLVTYHHLSVAGNNAYCGDKCVSGSPAMRFVGTENSATEVLWHGQSLLETLLMAIPQSWVKGTGLPAWADRTCAYSRHDGIVHPLWSATWTSNSPATAWEASELVGVRTGGVPPEWFLTEMGSKDQQKDWWTLRNQKDPFYLYINNGKELKLQRLDLGKDATALAINWAAQNKTAEFEKASSSHILPPTAEARLVFIRHRMEGTASSPNIRASDIFFPRDEEWAHDTNPGVQADIRLGANCIDKLHSTVIRPFRRENANDRAGGKVPLVLDFLESSRGDVSESFWRNMSHNFSLLLKECRSAKSEFIASPELRTGLHTASMAAFDSVTQPYFGQEPARIAHVRAGVEYWVRRHIKDFVAEDPDDPTT</sequence>
<feature type="region of interest" description="Disordered" evidence="1">
    <location>
        <begin position="108"/>
        <end position="136"/>
    </location>
</feature>
<protein>
    <recommendedName>
        <fullName evidence="4">CRISPR-associated protein</fullName>
    </recommendedName>
</protein>
<organism evidence="2 3">
    <name type="scientific">Corynebacterium striatum</name>
    <dbReference type="NCBI Taxonomy" id="43770"/>
    <lineage>
        <taxon>Bacteria</taxon>
        <taxon>Bacillati</taxon>
        <taxon>Actinomycetota</taxon>
        <taxon>Actinomycetes</taxon>
        <taxon>Mycobacteriales</taxon>
        <taxon>Corynebacteriaceae</taxon>
        <taxon>Corynebacterium</taxon>
    </lineage>
</organism>
<reference evidence="2 3" key="1">
    <citation type="submission" date="2017-05" db="EMBL/GenBank/DDBJ databases">
        <title>Complete genome sequence of Corynebacterium striatum KC-Na-1 isolated from Neophocaena asiaeorientalis in Korea.</title>
        <authorList>
            <person name="Kim J.H."/>
            <person name="Lee K."/>
        </authorList>
    </citation>
    <scope>NUCLEOTIDE SEQUENCE [LARGE SCALE GENOMIC DNA]</scope>
    <source>
        <strain evidence="2 3">KC-Na-01</strain>
    </source>
</reference>
<dbReference type="EMBL" id="CP021252">
    <property type="protein sequence ID" value="ART20325.1"/>
    <property type="molecule type" value="Genomic_DNA"/>
</dbReference>
<dbReference type="Proteomes" id="UP000250197">
    <property type="component" value="Chromosome"/>
</dbReference>
<evidence type="ECO:0000313" key="2">
    <source>
        <dbReference type="EMBL" id="ART20325.1"/>
    </source>
</evidence>
<name>A0A2Z2IZ54_CORST</name>
<evidence type="ECO:0000256" key="1">
    <source>
        <dbReference type="SAM" id="MobiDB-lite"/>
    </source>
</evidence>
<dbReference type="InterPro" id="IPR013381">
    <property type="entry name" value="CRISPR-assoc_prot_Cse1"/>
</dbReference>
<accession>A0A2Z2IZ54</accession>
<dbReference type="KEGG" id="cstr:CBE89_01505"/>
<evidence type="ECO:0008006" key="4">
    <source>
        <dbReference type="Google" id="ProtNLM"/>
    </source>
</evidence>
<evidence type="ECO:0000313" key="3">
    <source>
        <dbReference type="Proteomes" id="UP000250197"/>
    </source>
</evidence>
<dbReference type="Pfam" id="PF09481">
    <property type="entry name" value="CRISPR_Cse1"/>
    <property type="match status" value="1"/>
</dbReference>
<dbReference type="RefSeq" id="WP_086890522.1">
    <property type="nucleotide sequence ID" value="NZ_CP021252.1"/>
</dbReference>
<gene>
    <name evidence="2" type="ORF">CBE89_01505</name>
</gene>
<proteinExistence type="predicted"/>
<dbReference type="AlphaFoldDB" id="A0A2Z2IZ54"/>